<keyword evidence="1" id="KW-0472">Membrane</keyword>
<feature type="transmembrane region" description="Helical" evidence="1">
    <location>
        <begin position="110"/>
        <end position="130"/>
    </location>
</feature>
<dbReference type="EMBL" id="JBHRWK010000105">
    <property type="protein sequence ID" value="MFC3455816.1"/>
    <property type="molecule type" value="Genomic_DNA"/>
</dbReference>
<dbReference type="InterPro" id="IPR010721">
    <property type="entry name" value="UstE-like"/>
</dbReference>
<protein>
    <submittedName>
        <fullName evidence="2">DUF1295 domain-containing protein</fullName>
    </submittedName>
</protein>
<name>A0ABV7P9L3_9PSEU</name>
<dbReference type="PANTHER" id="PTHR32251">
    <property type="entry name" value="3-OXO-5-ALPHA-STEROID 4-DEHYDROGENASE"/>
    <property type="match status" value="1"/>
</dbReference>
<evidence type="ECO:0000256" key="1">
    <source>
        <dbReference type="SAM" id="Phobius"/>
    </source>
</evidence>
<dbReference type="PANTHER" id="PTHR32251:SF17">
    <property type="entry name" value="STEROID 5-ALPHA REDUCTASE C-TERMINAL DOMAIN-CONTAINING PROTEIN"/>
    <property type="match status" value="1"/>
</dbReference>
<feature type="transmembrane region" description="Helical" evidence="1">
    <location>
        <begin position="136"/>
        <end position="154"/>
    </location>
</feature>
<evidence type="ECO:0000313" key="2">
    <source>
        <dbReference type="EMBL" id="MFC3455816.1"/>
    </source>
</evidence>
<sequence length="267" mass="29412">MSLGGTLAVTAGTTLVAFVVTFGIARWRKRYDTVDTLWGPGFALVALVAAPLGDGSVALRVVTALLTAVWGVRLGVHLHLRNHKLPEDPRYVRMAESAGENPALKLFVRVYLVQAVVLWFVSLPVQFAMYGDSFGVTAWLGVVVWLVGFGFETVGDDQLRRFKADPHNKGKVLDSGLWRYTRHPNYFGDACVWWGLYLLACSSWVGAATILSPIAMTYTLAKGTGKPLLEKGLQRSRPGYATYVERTSGFFPLPPRRRRVSGGRLAR</sequence>
<dbReference type="Pfam" id="PF06966">
    <property type="entry name" value="DUF1295"/>
    <property type="match status" value="1"/>
</dbReference>
<feature type="transmembrane region" description="Helical" evidence="1">
    <location>
        <begin position="59"/>
        <end position="76"/>
    </location>
</feature>
<keyword evidence="3" id="KW-1185">Reference proteome</keyword>
<gene>
    <name evidence="2" type="ORF">ACFOSH_40835</name>
</gene>
<accession>A0ABV7P9L3</accession>
<proteinExistence type="predicted"/>
<dbReference type="RefSeq" id="WP_378246608.1">
    <property type="nucleotide sequence ID" value="NZ_JBHRWK010000105.1"/>
</dbReference>
<organism evidence="2 3">
    <name type="scientific">Amycolatopsis speibonae</name>
    <dbReference type="NCBI Taxonomy" id="1450224"/>
    <lineage>
        <taxon>Bacteria</taxon>
        <taxon>Bacillati</taxon>
        <taxon>Actinomycetota</taxon>
        <taxon>Actinomycetes</taxon>
        <taxon>Pseudonocardiales</taxon>
        <taxon>Pseudonocardiaceae</taxon>
        <taxon>Amycolatopsis</taxon>
    </lineage>
</organism>
<feature type="transmembrane region" description="Helical" evidence="1">
    <location>
        <begin position="6"/>
        <end position="25"/>
    </location>
</feature>
<dbReference type="Gene3D" id="1.20.120.1630">
    <property type="match status" value="1"/>
</dbReference>
<keyword evidence="1" id="KW-0812">Transmembrane</keyword>
<comment type="caution">
    <text evidence="2">The sequence shown here is derived from an EMBL/GenBank/DDBJ whole genome shotgun (WGS) entry which is preliminary data.</text>
</comment>
<evidence type="ECO:0000313" key="3">
    <source>
        <dbReference type="Proteomes" id="UP001595645"/>
    </source>
</evidence>
<dbReference type="Proteomes" id="UP001595645">
    <property type="component" value="Unassembled WGS sequence"/>
</dbReference>
<dbReference type="PROSITE" id="PS50244">
    <property type="entry name" value="S5A_REDUCTASE"/>
    <property type="match status" value="1"/>
</dbReference>
<reference evidence="3" key="1">
    <citation type="journal article" date="2019" name="Int. J. Syst. Evol. Microbiol.">
        <title>The Global Catalogue of Microorganisms (GCM) 10K type strain sequencing project: providing services to taxonomists for standard genome sequencing and annotation.</title>
        <authorList>
            <consortium name="The Broad Institute Genomics Platform"/>
            <consortium name="The Broad Institute Genome Sequencing Center for Infectious Disease"/>
            <person name="Wu L."/>
            <person name="Ma J."/>
        </authorList>
    </citation>
    <scope>NUCLEOTIDE SEQUENCE [LARGE SCALE GENOMIC DNA]</scope>
    <source>
        <strain evidence="3">CGMCC 4.7676</strain>
    </source>
</reference>
<keyword evidence="1" id="KW-1133">Transmembrane helix</keyword>
<feature type="transmembrane region" description="Helical" evidence="1">
    <location>
        <begin position="37"/>
        <end position="53"/>
    </location>
</feature>